<organism evidence="2 3">
    <name type="scientific">Rugamonas aquatica</name>
    <dbReference type="NCBI Taxonomy" id="2743357"/>
    <lineage>
        <taxon>Bacteria</taxon>
        <taxon>Pseudomonadati</taxon>
        <taxon>Pseudomonadota</taxon>
        <taxon>Betaproteobacteria</taxon>
        <taxon>Burkholderiales</taxon>
        <taxon>Oxalobacteraceae</taxon>
        <taxon>Telluria group</taxon>
        <taxon>Rugamonas</taxon>
    </lineage>
</organism>
<keyword evidence="1" id="KW-0472">Membrane</keyword>
<dbReference type="EMBL" id="WHUG01000003">
    <property type="protein sequence ID" value="MQA38123.1"/>
    <property type="molecule type" value="Genomic_DNA"/>
</dbReference>
<keyword evidence="1" id="KW-1133">Transmembrane helix</keyword>
<feature type="transmembrane region" description="Helical" evidence="1">
    <location>
        <begin position="120"/>
        <end position="141"/>
    </location>
</feature>
<keyword evidence="1" id="KW-0812">Transmembrane</keyword>
<sequence length="160" mass="17864">MSGMYPLLAQDCSDALAVFAYAVYKQHKAETLRAILAAKGSPATAADLEAFYLTANTSAMRAMYIQRAEFMMQNFIGETLEFRKRELEHKFLTTKIGEQLQSIQSDQHQKRSWKGWAADVSGNLAVNFVTILVIAALLFGFRGLDQMLNEFGRNSGVLSK</sequence>
<evidence type="ECO:0000256" key="1">
    <source>
        <dbReference type="SAM" id="Phobius"/>
    </source>
</evidence>
<evidence type="ECO:0000313" key="3">
    <source>
        <dbReference type="Proteomes" id="UP000440498"/>
    </source>
</evidence>
<accession>A0A6A7MZB3</accession>
<dbReference type="Proteomes" id="UP000440498">
    <property type="component" value="Unassembled WGS sequence"/>
</dbReference>
<evidence type="ECO:0000313" key="2">
    <source>
        <dbReference type="EMBL" id="MQA38123.1"/>
    </source>
</evidence>
<protein>
    <submittedName>
        <fullName evidence="2">Uncharacterized protein</fullName>
    </submittedName>
</protein>
<dbReference type="RefSeq" id="WP_152837583.1">
    <property type="nucleotide sequence ID" value="NZ_WHUG01000003.1"/>
</dbReference>
<name>A0A6A7MZB3_9BURK</name>
<proteinExistence type="predicted"/>
<keyword evidence="3" id="KW-1185">Reference proteome</keyword>
<gene>
    <name evidence="2" type="ORF">GEV02_08185</name>
</gene>
<reference evidence="2 3" key="1">
    <citation type="submission" date="2019-10" db="EMBL/GenBank/DDBJ databases">
        <title>Two novel species isolated from a subtropical stream in China.</title>
        <authorList>
            <person name="Lu H."/>
        </authorList>
    </citation>
    <scope>NUCLEOTIDE SEQUENCE [LARGE SCALE GENOMIC DNA]</scope>
    <source>
        <strain evidence="2 3">FT29W</strain>
    </source>
</reference>
<dbReference type="AlphaFoldDB" id="A0A6A7MZB3"/>
<comment type="caution">
    <text evidence="2">The sequence shown here is derived from an EMBL/GenBank/DDBJ whole genome shotgun (WGS) entry which is preliminary data.</text>
</comment>